<comment type="subunit">
    <text evidence="8">Part of the RNA polymerase complex.</text>
</comment>
<sequence length="44" mass="5032">MYKCGKCNEPIRSNINAVGIQCEKCGSKIFYKERPNVKKVVKAR</sequence>
<evidence type="ECO:0000256" key="8">
    <source>
        <dbReference type="HAMAP-Rule" id="MF_00615"/>
    </source>
</evidence>
<dbReference type="KEGG" id="mer:MMINT_04735"/>
<dbReference type="GO" id="GO:0000428">
    <property type="term" value="C:DNA-directed RNA polymerase complex"/>
    <property type="evidence" value="ECO:0007669"/>
    <property type="project" value="UniProtKB-KW"/>
</dbReference>
<dbReference type="GO" id="GO:0003677">
    <property type="term" value="F:DNA binding"/>
    <property type="evidence" value="ECO:0007669"/>
    <property type="project" value="InterPro"/>
</dbReference>
<dbReference type="SMART" id="SM00659">
    <property type="entry name" value="RPOLCX"/>
    <property type="match status" value="1"/>
</dbReference>
<evidence type="ECO:0000313" key="9">
    <source>
        <dbReference type="EMBL" id="AGN25855.1"/>
    </source>
</evidence>
<proteinExistence type="inferred from homology"/>
<evidence type="ECO:0000256" key="6">
    <source>
        <dbReference type="ARBA" id="ARBA00022833"/>
    </source>
</evidence>
<dbReference type="InterPro" id="IPR006591">
    <property type="entry name" value="RNAP_P/RPABC4"/>
</dbReference>
<dbReference type="RefSeq" id="WP_020448380.1">
    <property type="nucleotide sequence ID" value="NC_021353.1"/>
</dbReference>
<dbReference type="EC" id="2.7.7.6" evidence="8"/>
<comment type="cofactor">
    <cofactor evidence="8">
        <name>Zn(2+)</name>
        <dbReference type="ChEBI" id="CHEBI:29105"/>
    </cofactor>
    <text evidence="8">Binds 1 zinc ion.</text>
</comment>
<keyword evidence="7 8" id="KW-0804">Transcription</keyword>
<dbReference type="GO" id="GO:0008270">
    <property type="term" value="F:zinc ion binding"/>
    <property type="evidence" value="ECO:0007669"/>
    <property type="project" value="UniProtKB-UniRule"/>
</dbReference>
<evidence type="ECO:0000256" key="5">
    <source>
        <dbReference type="ARBA" id="ARBA00022723"/>
    </source>
</evidence>
<evidence type="ECO:0000256" key="2">
    <source>
        <dbReference type="ARBA" id="ARBA00022490"/>
    </source>
</evidence>
<dbReference type="InterPro" id="IPR023464">
    <property type="entry name" value="Rpo12"/>
</dbReference>
<dbReference type="Gene3D" id="2.20.28.30">
    <property type="entry name" value="RNA polymerase ii, chain L"/>
    <property type="match status" value="1"/>
</dbReference>
<feature type="binding site" evidence="8">
    <location>
        <position position="25"/>
    </location>
    <ligand>
        <name>Zn(2+)</name>
        <dbReference type="ChEBI" id="CHEBI:29105"/>
    </ligand>
</feature>
<organism evidence="9 10">
    <name type="scientific">Methanomassiliicoccus intestinalis (strain Issoire-Mx1)</name>
    <dbReference type="NCBI Taxonomy" id="1295009"/>
    <lineage>
        <taxon>Archaea</taxon>
        <taxon>Methanobacteriati</taxon>
        <taxon>Thermoplasmatota</taxon>
        <taxon>Thermoplasmata</taxon>
        <taxon>Methanomassiliicoccales</taxon>
        <taxon>Methanomassiliicoccaceae</taxon>
        <taxon>Methanomassiliicoccus</taxon>
    </lineage>
</organism>
<evidence type="ECO:0000256" key="3">
    <source>
        <dbReference type="ARBA" id="ARBA00022679"/>
    </source>
</evidence>
<keyword evidence="1 8" id="KW-0240">DNA-directed RNA polymerase</keyword>
<keyword evidence="6 8" id="KW-0862">Zinc</keyword>
<dbReference type="InterPro" id="IPR029040">
    <property type="entry name" value="RPABC4/Spt4"/>
</dbReference>
<evidence type="ECO:0000313" key="10">
    <source>
        <dbReference type="Proteomes" id="UP000014070"/>
    </source>
</evidence>
<dbReference type="InParanoid" id="R9T548"/>
<dbReference type="STRING" id="1295009.MMINT_04735"/>
<dbReference type="OrthoDB" id="129238at2157"/>
<dbReference type="HOGENOM" id="CLU_179456_2_1_2"/>
<feature type="binding site" evidence="8">
    <location>
        <position position="7"/>
    </location>
    <ligand>
        <name>Zn(2+)</name>
        <dbReference type="ChEBI" id="CHEBI:29105"/>
    </ligand>
</feature>
<dbReference type="EMBL" id="CP005934">
    <property type="protein sequence ID" value="AGN25855.1"/>
    <property type="molecule type" value="Genomic_DNA"/>
</dbReference>
<dbReference type="Pfam" id="PF03604">
    <property type="entry name" value="Zn_ribbon_RPAB4"/>
    <property type="match status" value="1"/>
</dbReference>
<evidence type="ECO:0000256" key="4">
    <source>
        <dbReference type="ARBA" id="ARBA00022695"/>
    </source>
</evidence>
<keyword evidence="4 8" id="KW-0548">Nucleotidyltransferase</keyword>
<protein>
    <recommendedName>
        <fullName evidence="8">DNA-directed RNA polymerase subunit Rpo12</fullName>
        <ecNumber evidence="8">2.7.7.6</ecNumber>
    </recommendedName>
    <alternativeName>
        <fullName evidence="8">DNA-directed RNA polymerase subunit P</fullName>
    </alternativeName>
</protein>
<evidence type="ECO:0000256" key="1">
    <source>
        <dbReference type="ARBA" id="ARBA00022478"/>
    </source>
</evidence>
<dbReference type="HAMAP" id="MF_00615">
    <property type="entry name" value="RNApol_arch_Rpo12"/>
    <property type="match status" value="1"/>
</dbReference>
<reference evidence="9 10" key="1">
    <citation type="journal article" date="2013" name="Genome Announc.">
        <title>Genome sequence of 'Candidatus Methanomassiliicoccus intestinalis' Issoire-Mx1, a third thermoplasmatales-related methanogenic archaeon from human feces.</title>
        <authorList>
            <person name="Borrel G."/>
            <person name="Harris H.M."/>
            <person name="Parisot N."/>
            <person name="Gaci N."/>
            <person name="Tottey W."/>
            <person name="Mihajlovski A."/>
            <person name="Deane J."/>
            <person name="Gribaldo S."/>
            <person name="Bardot O."/>
            <person name="Peyretaillade E."/>
            <person name="Peyret P."/>
            <person name="O'Toole P.W."/>
            <person name="Brugere J.F."/>
        </authorList>
    </citation>
    <scope>NUCLEOTIDE SEQUENCE [LARGE SCALE GENOMIC DNA]</scope>
    <source>
        <strain evidence="9 10">Issoire-Mx1</strain>
    </source>
</reference>
<dbReference type="SUPFAM" id="SSF63393">
    <property type="entry name" value="RNA polymerase subunits"/>
    <property type="match status" value="1"/>
</dbReference>
<comment type="subcellular location">
    <subcellularLocation>
        <location evidence="8">Cytoplasm</location>
    </subcellularLocation>
</comment>
<evidence type="ECO:0000256" key="7">
    <source>
        <dbReference type="ARBA" id="ARBA00023163"/>
    </source>
</evidence>
<accession>R9T548</accession>
<feature type="binding site" evidence="8">
    <location>
        <position position="22"/>
    </location>
    <ligand>
        <name>Zn(2+)</name>
        <dbReference type="ChEBI" id="CHEBI:29105"/>
    </ligand>
</feature>
<keyword evidence="3 8" id="KW-0808">Transferase</keyword>
<dbReference type="GO" id="GO:0005737">
    <property type="term" value="C:cytoplasm"/>
    <property type="evidence" value="ECO:0007669"/>
    <property type="project" value="UniProtKB-SubCell"/>
</dbReference>
<keyword evidence="10" id="KW-1185">Reference proteome</keyword>
<comment type="similarity">
    <text evidence="8">Belongs to the archaeal Rpo12/eukaryotic RPC10 RNA polymerase subunit family.</text>
</comment>
<comment type="function">
    <text evidence="8">DNA-dependent RNA polymerase (RNAP) catalyzes the transcription of DNA into RNA using the four ribonucleoside triphosphates as substrates.</text>
</comment>
<dbReference type="GO" id="GO:0006351">
    <property type="term" value="P:DNA-templated transcription"/>
    <property type="evidence" value="ECO:0007669"/>
    <property type="project" value="UniProtKB-UniRule"/>
</dbReference>
<name>R9T548_METII</name>
<keyword evidence="5 8" id="KW-0479">Metal-binding</keyword>
<dbReference type="AlphaFoldDB" id="R9T548"/>
<comment type="catalytic activity">
    <reaction evidence="8">
        <text>RNA(n) + a ribonucleoside 5'-triphosphate = RNA(n+1) + diphosphate</text>
        <dbReference type="Rhea" id="RHEA:21248"/>
        <dbReference type="Rhea" id="RHEA-COMP:14527"/>
        <dbReference type="Rhea" id="RHEA-COMP:17342"/>
        <dbReference type="ChEBI" id="CHEBI:33019"/>
        <dbReference type="ChEBI" id="CHEBI:61557"/>
        <dbReference type="ChEBI" id="CHEBI:140395"/>
        <dbReference type="EC" id="2.7.7.6"/>
    </reaction>
</comment>
<dbReference type="GO" id="GO:0003899">
    <property type="term" value="F:DNA-directed RNA polymerase activity"/>
    <property type="evidence" value="ECO:0007669"/>
    <property type="project" value="UniProtKB-UniRule"/>
</dbReference>
<dbReference type="Proteomes" id="UP000014070">
    <property type="component" value="Chromosome"/>
</dbReference>
<dbReference type="GeneID" id="41322903"/>
<gene>
    <name evidence="8 9" type="primary">rpoP</name>
    <name evidence="8" type="synonym">rpo12</name>
    <name evidence="9" type="ORF">MMINT_04735</name>
</gene>
<keyword evidence="2 8" id="KW-0963">Cytoplasm</keyword>